<accession>Q54L27</accession>
<keyword evidence="5" id="KW-1185">Reference proteome</keyword>
<dbReference type="PaxDb" id="44689-DDB0187201"/>
<keyword evidence="3" id="KW-0472">Membrane</keyword>
<dbReference type="OMA" id="RTIAGCT"/>
<dbReference type="HOGENOM" id="CLU_1006210_0_0_1"/>
<evidence type="ECO:0000313" key="4">
    <source>
        <dbReference type="EMBL" id="EAL63967.1"/>
    </source>
</evidence>
<dbReference type="eggNOG" id="ENOG502RH9D">
    <property type="taxonomic scope" value="Eukaryota"/>
</dbReference>
<feature type="compositionally biased region" description="Basic and acidic residues" evidence="2">
    <location>
        <begin position="43"/>
        <end position="52"/>
    </location>
</feature>
<sequence>MSDINERKQAIYEKFQKVLNEEKLGNESGENKKETNVNNNNNIEKDIQKNNDDNPILEKPNRFESDILLEKRRKELEKEINEINEALNKKGSSSLTKSKPKESWYTSYPKLNSFFSHPDFRDWQKFTSIMSIAGLVMGGLHGYSEGKKYIRESIAKSIHSPLSISSVQLNQRKTLGIMVFRSSLIFSYRCGLYTATFLGTEYLLKNNVFGESLLNRTLAGTAIGVLSAFHMRKRGNLVVPISICMGTTIGFFTGCADLLVDKSFRKIEQLKKESENK</sequence>
<proteinExistence type="predicted"/>
<dbReference type="EMBL" id="AAFI02000092">
    <property type="protein sequence ID" value="EAL63967.1"/>
    <property type="molecule type" value="Genomic_DNA"/>
</dbReference>
<evidence type="ECO:0000313" key="5">
    <source>
        <dbReference type="Proteomes" id="UP000002195"/>
    </source>
</evidence>
<dbReference type="AlphaFoldDB" id="Q54L27"/>
<dbReference type="RefSeq" id="XP_637476.1">
    <property type="nucleotide sequence ID" value="XM_632384.1"/>
</dbReference>
<evidence type="ECO:0000256" key="2">
    <source>
        <dbReference type="SAM" id="MobiDB-lite"/>
    </source>
</evidence>
<dbReference type="dictyBase" id="DDB_G0286939"/>
<dbReference type="KEGG" id="ddi:DDB_G0286939"/>
<name>Q54L27_DICDI</name>
<comment type="caution">
    <text evidence="4">The sequence shown here is derived from an EMBL/GenBank/DDBJ whole genome shotgun (WGS) entry which is preliminary data.</text>
</comment>
<keyword evidence="3" id="KW-0812">Transmembrane</keyword>
<dbReference type="GeneID" id="8625875"/>
<reference evidence="4 5" key="1">
    <citation type="journal article" date="2005" name="Nature">
        <title>The genome of the social amoeba Dictyostelium discoideum.</title>
        <authorList>
            <consortium name="The Dictyostelium discoideum Sequencing Consortium"/>
            <person name="Eichinger L."/>
            <person name="Pachebat J.A."/>
            <person name="Glockner G."/>
            <person name="Rajandream M.A."/>
            <person name="Sucgang R."/>
            <person name="Berriman M."/>
            <person name="Song J."/>
            <person name="Olsen R."/>
            <person name="Szafranski K."/>
            <person name="Xu Q."/>
            <person name="Tunggal B."/>
            <person name="Kummerfeld S."/>
            <person name="Madera M."/>
            <person name="Konfortov B.A."/>
            <person name="Rivero F."/>
            <person name="Bankier A.T."/>
            <person name="Lehmann R."/>
            <person name="Hamlin N."/>
            <person name="Davies R."/>
            <person name="Gaudet P."/>
            <person name="Fey P."/>
            <person name="Pilcher K."/>
            <person name="Chen G."/>
            <person name="Saunders D."/>
            <person name="Sodergren E."/>
            <person name="Davis P."/>
            <person name="Kerhornou A."/>
            <person name="Nie X."/>
            <person name="Hall N."/>
            <person name="Anjard C."/>
            <person name="Hemphill L."/>
            <person name="Bason N."/>
            <person name="Farbrother P."/>
            <person name="Desany B."/>
            <person name="Just E."/>
            <person name="Morio T."/>
            <person name="Rost R."/>
            <person name="Churcher C."/>
            <person name="Cooper J."/>
            <person name="Haydock S."/>
            <person name="van Driessche N."/>
            <person name="Cronin A."/>
            <person name="Goodhead I."/>
            <person name="Muzny D."/>
            <person name="Mourier T."/>
            <person name="Pain A."/>
            <person name="Lu M."/>
            <person name="Harper D."/>
            <person name="Lindsay R."/>
            <person name="Hauser H."/>
            <person name="James K."/>
            <person name="Quiles M."/>
            <person name="Madan Babu M."/>
            <person name="Saito T."/>
            <person name="Buchrieser C."/>
            <person name="Wardroper A."/>
            <person name="Felder M."/>
            <person name="Thangavelu M."/>
            <person name="Johnson D."/>
            <person name="Knights A."/>
            <person name="Loulseged H."/>
            <person name="Mungall K."/>
            <person name="Oliver K."/>
            <person name="Price C."/>
            <person name="Quail M.A."/>
            <person name="Urushihara H."/>
            <person name="Hernandez J."/>
            <person name="Rabbinowitsch E."/>
            <person name="Steffen D."/>
            <person name="Sanders M."/>
            <person name="Ma J."/>
            <person name="Kohara Y."/>
            <person name="Sharp S."/>
            <person name="Simmonds M."/>
            <person name="Spiegler S."/>
            <person name="Tivey A."/>
            <person name="Sugano S."/>
            <person name="White B."/>
            <person name="Walker D."/>
            <person name="Woodward J."/>
            <person name="Winckler T."/>
            <person name="Tanaka Y."/>
            <person name="Shaulsky G."/>
            <person name="Schleicher M."/>
            <person name="Weinstock G."/>
            <person name="Rosenthal A."/>
            <person name="Cox E.C."/>
            <person name="Chisholm R.L."/>
            <person name="Gibbs R."/>
            <person name="Loomis W.F."/>
            <person name="Platzer M."/>
            <person name="Kay R.R."/>
            <person name="Williams J."/>
            <person name="Dear P.H."/>
            <person name="Noegel A.A."/>
            <person name="Barrell B."/>
            <person name="Kuspa A."/>
        </authorList>
    </citation>
    <scope>NUCLEOTIDE SEQUENCE [LARGE SCALE GENOMIC DNA]</scope>
    <source>
        <strain evidence="4 5">AX4</strain>
    </source>
</reference>
<feature type="compositionally biased region" description="Basic and acidic residues" evidence="2">
    <location>
        <begin position="21"/>
        <end position="35"/>
    </location>
</feature>
<evidence type="ECO:0000256" key="1">
    <source>
        <dbReference type="SAM" id="Coils"/>
    </source>
</evidence>
<keyword evidence="1" id="KW-0175">Coiled coil</keyword>
<feature type="transmembrane region" description="Helical" evidence="3">
    <location>
        <begin position="237"/>
        <end position="260"/>
    </location>
</feature>
<organism evidence="4 5">
    <name type="scientific">Dictyostelium discoideum</name>
    <name type="common">Social amoeba</name>
    <dbReference type="NCBI Taxonomy" id="44689"/>
    <lineage>
        <taxon>Eukaryota</taxon>
        <taxon>Amoebozoa</taxon>
        <taxon>Evosea</taxon>
        <taxon>Eumycetozoa</taxon>
        <taxon>Dictyostelia</taxon>
        <taxon>Dictyosteliales</taxon>
        <taxon>Dictyosteliaceae</taxon>
        <taxon>Dictyostelium</taxon>
    </lineage>
</organism>
<dbReference type="VEuPathDB" id="AmoebaDB:DDB_G0286939"/>
<protein>
    <submittedName>
        <fullName evidence="4">Uncharacterized protein</fullName>
    </submittedName>
</protein>
<dbReference type="Proteomes" id="UP000002195">
    <property type="component" value="Unassembled WGS sequence"/>
</dbReference>
<evidence type="ECO:0000256" key="3">
    <source>
        <dbReference type="SAM" id="Phobius"/>
    </source>
</evidence>
<feature type="region of interest" description="Disordered" evidence="2">
    <location>
        <begin position="21"/>
        <end position="59"/>
    </location>
</feature>
<gene>
    <name evidence="4" type="ORF">DDB_G0286939</name>
</gene>
<feature type="coiled-coil region" evidence="1">
    <location>
        <begin position="66"/>
        <end position="93"/>
    </location>
</feature>
<keyword evidence="3" id="KW-1133">Transmembrane helix</keyword>
<dbReference type="InParanoid" id="Q54L27"/>